<keyword evidence="4" id="KW-0342">GTP-binding</keyword>
<dbReference type="GO" id="GO:0005829">
    <property type="term" value="C:cytosol"/>
    <property type="evidence" value="ECO:0007669"/>
    <property type="project" value="TreeGrafter"/>
</dbReference>
<feature type="non-terminal residue" evidence="7">
    <location>
        <position position="1"/>
    </location>
</feature>
<dbReference type="InterPro" id="IPR005225">
    <property type="entry name" value="Small_GTP-bd"/>
</dbReference>
<comment type="caution">
    <text evidence="7">The sequence shown here is derived from an EMBL/GenBank/DDBJ whole genome shotgun (WGS) entry which is preliminary data.</text>
</comment>
<name>A0A0F9M6H7_9ZZZZ</name>
<dbReference type="Gene3D" id="3.40.50.300">
    <property type="entry name" value="P-loop containing nucleotide triphosphate hydrolases"/>
    <property type="match status" value="1"/>
</dbReference>
<evidence type="ECO:0000259" key="6">
    <source>
        <dbReference type="PROSITE" id="PS51713"/>
    </source>
</evidence>
<reference evidence="7" key="1">
    <citation type="journal article" date="2015" name="Nature">
        <title>Complex archaea that bridge the gap between prokaryotes and eukaryotes.</title>
        <authorList>
            <person name="Spang A."/>
            <person name="Saw J.H."/>
            <person name="Jorgensen S.L."/>
            <person name="Zaremba-Niedzwiedzka K."/>
            <person name="Martijn J."/>
            <person name="Lind A.E."/>
            <person name="van Eijk R."/>
            <person name="Schleper C."/>
            <person name="Guy L."/>
            <person name="Ettema T.J."/>
        </authorList>
    </citation>
    <scope>NUCLEOTIDE SEQUENCE</scope>
</reference>
<feature type="domain" description="KH type-2" evidence="5">
    <location>
        <begin position="166"/>
        <end position="255"/>
    </location>
</feature>
<dbReference type="PANTHER" id="PTHR42698:SF1">
    <property type="entry name" value="GTPASE ERA, MITOCHONDRIAL"/>
    <property type="match status" value="1"/>
</dbReference>
<dbReference type="InterPro" id="IPR015946">
    <property type="entry name" value="KH_dom-like_a/b"/>
</dbReference>
<dbReference type="FunFam" id="3.30.300.20:FF:000003">
    <property type="entry name" value="GTPase Era"/>
    <property type="match status" value="1"/>
</dbReference>
<feature type="domain" description="Era-type G" evidence="6">
    <location>
        <begin position="1"/>
        <end position="148"/>
    </location>
</feature>
<dbReference type="HAMAP" id="MF_00367">
    <property type="entry name" value="GTPase_Era"/>
    <property type="match status" value="1"/>
</dbReference>
<organism evidence="7">
    <name type="scientific">marine sediment metagenome</name>
    <dbReference type="NCBI Taxonomy" id="412755"/>
    <lineage>
        <taxon>unclassified sequences</taxon>
        <taxon>metagenomes</taxon>
        <taxon>ecological metagenomes</taxon>
    </lineage>
</organism>
<dbReference type="InterPro" id="IPR005662">
    <property type="entry name" value="GTPase_Era-like"/>
</dbReference>
<evidence type="ECO:0000256" key="3">
    <source>
        <dbReference type="ARBA" id="ARBA00022884"/>
    </source>
</evidence>
<dbReference type="NCBIfam" id="TIGR00231">
    <property type="entry name" value="small_GTP"/>
    <property type="match status" value="1"/>
</dbReference>
<evidence type="ECO:0000259" key="5">
    <source>
        <dbReference type="PROSITE" id="PS50823"/>
    </source>
</evidence>
<dbReference type="InterPro" id="IPR006073">
    <property type="entry name" value="GTP-bd"/>
</dbReference>
<evidence type="ECO:0000256" key="4">
    <source>
        <dbReference type="ARBA" id="ARBA00023134"/>
    </source>
</evidence>
<dbReference type="InterPro" id="IPR027417">
    <property type="entry name" value="P-loop_NTPase"/>
</dbReference>
<dbReference type="EMBL" id="LAZR01010835">
    <property type="protein sequence ID" value="KKM64782.1"/>
    <property type="molecule type" value="Genomic_DNA"/>
</dbReference>
<dbReference type="PROSITE" id="PS51713">
    <property type="entry name" value="G_ERA"/>
    <property type="match status" value="1"/>
</dbReference>
<dbReference type="NCBIfam" id="TIGR00436">
    <property type="entry name" value="era"/>
    <property type="match status" value="1"/>
</dbReference>
<dbReference type="GO" id="GO:0043024">
    <property type="term" value="F:ribosomal small subunit binding"/>
    <property type="evidence" value="ECO:0007669"/>
    <property type="project" value="TreeGrafter"/>
</dbReference>
<gene>
    <name evidence="7" type="ORF">LCGC14_1497880</name>
</gene>
<dbReference type="SUPFAM" id="SSF52540">
    <property type="entry name" value="P-loop containing nucleoside triphosphate hydrolases"/>
    <property type="match status" value="1"/>
</dbReference>
<dbReference type="GO" id="GO:0000028">
    <property type="term" value="P:ribosomal small subunit assembly"/>
    <property type="evidence" value="ECO:0007669"/>
    <property type="project" value="TreeGrafter"/>
</dbReference>
<dbReference type="Gene3D" id="3.30.300.20">
    <property type="match status" value="1"/>
</dbReference>
<evidence type="ECO:0000313" key="7">
    <source>
        <dbReference type="EMBL" id="KKM64782.1"/>
    </source>
</evidence>
<dbReference type="InterPro" id="IPR004044">
    <property type="entry name" value="KH_dom_type_2"/>
</dbReference>
<comment type="similarity">
    <text evidence="1">Belongs to the TRAFAC class TrmE-Era-EngA-EngB-Septin-like GTPase superfamily. Era GTPase family.</text>
</comment>
<dbReference type="SUPFAM" id="SSF54814">
    <property type="entry name" value="Prokaryotic type KH domain (KH-domain type II)"/>
    <property type="match status" value="1"/>
</dbReference>
<keyword evidence="3" id="KW-0694">RNA-binding</keyword>
<dbReference type="AlphaFoldDB" id="A0A0F9M6H7"/>
<sequence length="270" mass="30317">NAVLGQKLAIVTSRPQTTRNRIMGIKNLPRAQVVFLDTPGIHKPLHGLGSHMVKEARQAIHDVDAVLYMVEPKPPGGEDLSILRTLEQEKKPVVLIVNKLDTVKKPELLPVMQAYGEAFDFHDIVPVSARKKDGLEAVLEVILGLLPEGPRMFPEDMITDSAERFIVAEIVREKAMAATSKEVPHAVAVEVKKWEENKKLIRISVDIYVEKDGQKGIIIGKRGLMLKEIGSLARRDIERMLGTEVFLELFVKVVPDWRRKKSVLTDLGYR</sequence>
<proteinExistence type="inferred from homology"/>
<dbReference type="CDD" id="cd22534">
    <property type="entry name" value="KH-II_Era"/>
    <property type="match status" value="1"/>
</dbReference>
<dbReference type="PROSITE" id="PS50823">
    <property type="entry name" value="KH_TYPE_2"/>
    <property type="match status" value="1"/>
</dbReference>
<evidence type="ECO:0008006" key="8">
    <source>
        <dbReference type="Google" id="ProtNLM"/>
    </source>
</evidence>
<dbReference type="CDD" id="cd04163">
    <property type="entry name" value="Era"/>
    <property type="match status" value="1"/>
</dbReference>
<evidence type="ECO:0000256" key="1">
    <source>
        <dbReference type="ARBA" id="ARBA00007921"/>
    </source>
</evidence>
<dbReference type="PANTHER" id="PTHR42698">
    <property type="entry name" value="GTPASE ERA"/>
    <property type="match status" value="1"/>
</dbReference>
<dbReference type="Pfam" id="PF07650">
    <property type="entry name" value="KH_2"/>
    <property type="match status" value="1"/>
</dbReference>
<dbReference type="InterPro" id="IPR009019">
    <property type="entry name" value="KH_sf_prok-type"/>
</dbReference>
<protein>
    <recommendedName>
        <fullName evidence="8">Era-type G domain-containing protein</fullName>
    </recommendedName>
</protein>
<dbReference type="NCBIfam" id="NF000908">
    <property type="entry name" value="PRK00089.1"/>
    <property type="match status" value="1"/>
</dbReference>
<dbReference type="InterPro" id="IPR030388">
    <property type="entry name" value="G_ERA_dom"/>
</dbReference>
<dbReference type="GO" id="GO:0019843">
    <property type="term" value="F:rRNA binding"/>
    <property type="evidence" value="ECO:0007669"/>
    <property type="project" value="TreeGrafter"/>
</dbReference>
<accession>A0A0F9M6H7</accession>
<keyword evidence="2" id="KW-0547">Nucleotide-binding</keyword>
<dbReference type="GO" id="GO:0005525">
    <property type="term" value="F:GTP binding"/>
    <property type="evidence" value="ECO:0007669"/>
    <property type="project" value="UniProtKB-KW"/>
</dbReference>
<dbReference type="Pfam" id="PF01926">
    <property type="entry name" value="MMR_HSR1"/>
    <property type="match status" value="1"/>
</dbReference>
<evidence type="ECO:0000256" key="2">
    <source>
        <dbReference type="ARBA" id="ARBA00022741"/>
    </source>
</evidence>